<reference evidence="2" key="2">
    <citation type="submission" date="2021-08" db="EMBL/GenBank/DDBJ databases">
        <authorList>
            <person name="Tani A."/>
            <person name="Ola A."/>
            <person name="Ogura Y."/>
            <person name="Katsura K."/>
            <person name="Hayashi T."/>
        </authorList>
    </citation>
    <scope>NUCLEOTIDE SEQUENCE</scope>
    <source>
        <strain evidence="2">DSM 17168</strain>
    </source>
</reference>
<dbReference type="SMART" id="SM00421">
    <property type="entry name" value="HTH_LUXR"/>
    <property type="match status" value="1"/>
</dbReference>
<dbReference type="EMBL" id="BPQQ01000058">
    <property type="protein sequence ID" value="GJE02666.1"/>
    <property type="molecule type" value="Genomic_DNA"/>
</dbReference>
<accession>A0ABQ4SHG0</accession>
<dbReference type="SUPFAM" id="SSF46894">
    <property type="entry name" value="C-terminal effector domain of the bipartite response regulators"/>
    <property type="match status" value="1"/>
</dbReference>
<dbReference type="InterPro" id="IPR016032">
    <property type="entry name" value="Sig_transdc_resp-reg_C-effctor"/>
</dbReference>
<sequence length="370" mass="39313">MGGIVKGQLGSLIDRFYEAAAHQALWRPVLSEASRVLGAEGIEFYPGPNTAFAPVHSASLDEAVAAGIAQGWFADNPRVKRGLPLLTRGADLITESSMFSPEELDRLPFNVEFAGRFGLRWFAATRLSSGGSPSILFSVERRANQEPFSGREQGLLRQILPHLRRSAQLAVSLADGQALGQLEAIDAMRCGGLLVDVRGRVVQLNSRAERSLGDGLTLRQGRLTARQAPVDAALQALVAAATQRGSAHEAPALCPVGIPRRSGTPLIVHAAPIVGTAQDIFRKACALVMIVDPDARRDLDAGLLRQLFDLTAAEARVALALAGGQTIKEAAAASGTTENTIRVQLRSIFAKTGTNRQVELVALLTRLGGL</sequence>
<keyword evidence="3" id="KW-1185">Reference proteome</keyword>
<organism evidence="2 3">
    <name type="scientific">Methylobacterium isbiliense</name>
    <dbReference type="NCBI Taxonomy" id="315478"/>
    <lineage>
        <taxon>Bacteria</taxon>
        <taxon>Pseudomonadati</taxon>
        <taxon>Pseudomonadota</taxon>
        <taxon>Alphaproteobacteria</taxon>
        <taxon>Hyphomicrobiales</taxon>
        <taxon>Methylobacteriaceae</taxon>
        <taxon>Methylobacterium</taxon>
    </lineage>
</organism>
<name>A0ABQ4SHG0_9HYPH</name>
<comment type="caution">
    <text evidence="2">The sequence shown here is derived from an EMBL/GenBank/DDBJ whole genome shotgun (WGS) entry which is preliminary data.</text>
</comment>
<reference evidence="2" key="1">
    <citation type="journal article" date="2021" name="Front. Microbiol.">
        <title>Comprehensive Comparative Genomics and Phenotyping of Methylobacterium Species.</title>
        <authorList>
            <person name="Alessa O."/>
            <person name="Ogura Y."/>
            <person name="Fujitani Y."/>
            <person name="Takami H."/>
            <person name="Hayashi T."/>
            <person name="Sahin N."/>
            <person name="Tani A."/>
        </authorList>
    </citation>
    <scope>NUCLEOTIDE SEQUENCE</scope>
    <source>
        <strain evidence="2">DSM 17168</strain>
    </source>
</reference>
<proteinExistence type="predicted"/>
<feature type="domain" description="HTH luxR-type" evidence="1">
    <location>
        <begin position="307"/>
        <end position="364"/>
    </location>
</feature>
<dbReference type="InterPro" id="IPR000792">
    <property type="entry name" value="Tscrpt_reg_LuxR_C"/>
</dbReference>
<dbReference type="Proteomes" id="UP001055153">
    <property type="component" value="Unassembled WGS sequence"/>
</dbReference>
<evidence type="ECO:0000313" key="3">
    <source>
        <dbReference type="Proteomes" id="UP001055153"/>
    </source>
</evidence>
<protein>
    <recommendedName>
        <fullName evidence="1">HTH luxR-type domain-containing protein</fullName>
    </recommendedName>
</protein>
<dbReference type="RefSeq" id="WP_238239510.1">
    <property type="nucleotide sequence ID" value="NZ_BPQQ01000058.1"/>
</dbReference>
<dbReference type="Gene3D" id="1.10.10.10">
    <property type="entry name" value="Winged helix-like DNA-binding domain superfamily/Winged helix DNA-binding domain"/>
    <property type="match status" value="1"/>
</dbReference>
<dbReference type="InterPro" id="IPR036388">
    <property type="entry name" value="WH-like_DNA-bd_sf"/>
</dbReference>
<evidence type="ECO:0000313" key="2">
    <source>
        <dbReference type="EMBL" id="GJE02666.1"/>
    </source>
</evidence>
<gene>
    <name evidence="2" type="ORF">GMJLKIPL_4615</name>
</gene>
<evidence type="ECO:0000259" key="1">
    <source>
        <dbReference type="SMART" id="SM00421"/>
    </source>
</evidence>